<dbReference type="PROSITE" id="PS51462">
    <property type="entry name" value="NUDIX"/>
    <property type="match status" value="1"/>
</dbReference>
<dbReference type="Proteomes" id="UP000010809">
    <property type="component" value="Chromosome"/>
</dbReference>
<dbReference type="PROSITE" id="PS00893">
    <property type="entry name" value="NUDIX_BOX"/>
    <property type="match status" value="1"/>
</dbReference>
<evidence type="ECO:0000256" key="4">
    <source>
        <dbReference type="ARBA" id="ARBA00016377"/>
    </source>
</evidence>
<dbReference type="EMBL" id="CP003989">
    <property type="protein sequence ID" value="AGA34068.1"/>
    <property type="molecule type" value="Genomic_DNA"/>
</dbReference>
<dbReference type="HOGENOM" id="CLU_062658_5_1_6"/>
<evidence type="ECO:0000256" key="6">
    <source>
        <dbReference type="ARBA" id="ARBA00032162"/>
    </source>
</evidence>
<protein>
    <recommendedName>
        <fullName evidence="4">GDP-mannose pyrophosphatase</fullName>
    </recommendedName>
    <alternativeName>
        <fullName evidence="6">GDP-mannose hydrolase</fullName>
    </alternativeName>
    <alternativeName>
        <fullName evidence="7">GDPMK</fullName>
    </alternativeName>
</protein>
<dbReference type="GO" id="GO:0005829">
    <property type="term" value="C:cytosol"/>
    <property type="evidence" value="ECO:0007669"/>
    <property type="project" value="TreeGrafter"/>
</dbReference>
<comment type="cofactor">
    <cofactor evidence="2">
        <name>Mg(2+)</name>
        <dbReference type="ChEBI" id="CHEBI:18420"/>
    </cofactor>
</comment>
<evidence type="ECO:0000313" key="10">
    <source>
        <dbReference type="Proteomes" id="UP000010809"/>
    </source>
</evidence>
<reference evidence="9" key="1">
    <citation type="submission" date="2015-12" db="EMBL/GenBank/DDBJ databases">
        <authorList>
            <person name="Tikhonova T.V."/>
            <person name="Pavlov A.R."/>
            <person name="Beletsky A.V."/>
            <person name="Mardanov A.V."/>
            <person name="Sorokin D.Y."/>
            <person name="Ravin N.V."/>
            <person name="Popov V.O."/>
        </authorList>
    </citation>
    <scope>NUCLEOTIDE SEQUENCE</scope>
    <source>
        <strain evidence="9">DSM 14787</strain>
    </source>
</reference>
<dbReference type="STRING" id="1255043.TVNIR_2425"/>
<name>L0DYD9_THIND</name>
<dbReference type="AlphaFoldDB" id="L0DYD9"/>
<sequence length="184" mass="20560">MRNPEDDHLYEATLSSETVFDGVVIKLFRDRIRLPDGSEGIREYIRHPGAVLIVAQLPDTRLLFVRQFRYALGRSVLELPAGRIDPGEAPGDCARRELLEETGYEARDWRPLGSIHTCVGYSDERIDVYLARELTEVGAEPDDGEFLEILSLTPDAAEQAARDGRVTDAKTLSALFLALPHLRG</sequence>
<gene>
    <name evidence="9" type="ordered locus">TVNIR_2425</name>
</gene>
<evidence type="ECO:0000256" key="3">
    <source>
        <dbReference type="ARBA" id="ARBA00007275"/>
    </source>
</evidence>
<dbReference type="GO" id="GO:0006753">
    <property type="term" value="P:nucleoside phosphate metabolic process"/>
    <property type="evidence" value="ECO:0007669"/>
    <property type="project" value="TreeGrafter"/>
</dbReference>
<feature type="domain" description="Nudix hydrolase" evidence="8">
    <location>
        <begin position="45"/>
        <end position="179"/>
    </location>
</feature>
<comment type="catalytic activity">
    <reaction evidence="1">
        <text>GDP-alpha-D-mannose + H2O = alpha-D-mannose 1-phosphate + GMP + 2 H(+)</text>
        <dbReference type="Rhea" id="RHEA:27978"/>
        <dbReference type="ChEBI" id="CHEBI:15377"/>
        <dbReference type="ChEBI" id="CHEBI:15378"/>
        <dbReference type="ChEBI" id="CHEBI:57527"/>
        <dbReference type="ChEBI" id="CHEBI:58115"/>
        <dbReference type="ChEBI" id="CHEBI:58409"/>
    </reaction>
</comment>
<dbReference type="SUPFAM" id="SSF55811">
    <property type="entry name" value="Nudix"/>
    <property type="match status" value="1"/>
</dbReference>
<dbReference type="PATRIC" id="fig|1255043.3.peg.2447"/>
<dbReference type="GO" id="GO:0016787">
    <property type="term" value="F:hydrolase activity"/>
    <property type="evidence" value="ECO:0007669"/>
    <property type="project" value="UniProtKB-KW"/>
</dbReference>
<evidence type="ECO:0000256" key="1">
    <source>
        <dbReference type="ARBA" id="ARBA00000847"/>
    </source>
</evidence>
<keyword evidence="5 9" id="KW-0378">Hydrolase</keyword>
<proteinExistence type="inferred from homology"/>
<dbReference type="GO" id="GO:0019693">
    <property type="term" value="P:ribose phosphate metabolic process"/>
    <property type="evidence" value="ECO:0007669"/>
    <property type="project" value="TreeGrafter"/>
</dbReference>
<evidence type="ECO:0000256" key="2">
    <source>
        <dbReference type="ARBA" id="ARBA00001946"/>
    </source>
</evidence>
<dbReference type="eggNOG" id="COG0494">
    <property type="taxonomic scope" value="Bacteria"/>
</dbReference>
<dbReference type="Pfam" id="PF00293">
    <property type="entry name" value="NUDIX"/>
    <property type="match status" value="1"/>
</dbReference>
<keyword evidence="10" id="KW-1185">Reference proteome</keyword>
<organism evidence="9 10">
    <name type="scientific">Thioalkalivibrio nitratireducens (strain DSM 14787 / UNIQEM 213 / ALEN2)</name>
    <dbReference type="NCBI Taxonomy" id="1255043"/>
    <lineage>
        <taxon>Bacteria</taxon>
        <taxon>Pseudomonadati</taxon>
        <taxon>Pseudomonadota</taxon>
        <taxon>Gammaproteobacteria</taxon>
        <taxon>Chromatiales</taxon>
        <taxon>Ectothiorhodospiraceae</taxon>
        <taxon>Thioalkalivibrio</taxon>
    </lineage>
</organism>
<dbReference type="KEGG" id="tni:TVNIR_2425"/>
<dbReference type="RefSeq" id="WP_015259186.1">
    <property type="nucleotide sequence ID" value="NC_019902.2"/>
</dbReference>
<comment type="similarity">
    <text evidence="3">Belongs to the Nudix hydrolase family. NudK subfamily.</text>
</comment>
<evidence type="ECO:0000256" key="7">
    <source>
        <dbReference type="ARBA" id="ARBA00032272"/>
    </source>
</evidence>
<dbReference type="Gene3D" id="3.90.79.10">
    <property type="entry name" value="Nucleoside Triphosphate Pyrophosphohydrolase"/>
    <property type="match status" value="1"/>
</dbReference>
<dbReference type="InterPro" id="IPR000086">
    <property type="entry name" value="NUDIX_hydrolase_dom"/>
</dbReference>
<dbReference type="InterPro" id="IPR020084">
    <property type="entry name" value="NUDIX_hydrolase_CS"/>
</dbReference>
<evidence type="ECO:0000313" key="9">
    <source>
        <dbReference type="EMBL" id="AGA34068.1"/>
    </source>
</evidence>
<dbReference type="PANTHER" id="PTHR11839:SF18">
    <property type="entry name" value="NUDIX HYDROLASE DOMAIN-CONTAINING PROTEIN"/>
    <property type="match status" value="1"/>
</dbReference>
<dbReference type="OrthoDB" id="7066556at2"/>
<accession>L0DYD9</accession>
<evidence type="ECO:0000256" key="5">
    <source>
        <dbReference type="ARBA" id="ARBA00022801"/>
    </source>
</evidence>
<evidence type="ECO:0000259" key="8">
    <source>
        <dbReference type="PROSITE" id="PS51462"/>
    </source>
</evidence>
<dbReference type="InterPro" id="IPR015797">
    <property type="entry name" value="NUDIX_hydrolase-like_dom_sf"/>
</dbReference>
<dbReference type="PANTHER" id="PTHR11839">
    <property type="entry name" value="UDP/ADP-SUGAR PYROPHOSPHATASE"/>
    <property type="match status" value="1"/>
</dbReference>